<dbReference type="Proteomes" id="UP000009168">
    <property type="component" value="Unassembled WGS sequence"/>
</dbReference>
<dbReference type="HOGENOM" id="CLU_2965960_0_0_1"/>
<reference evidence="2" key="1">
    <citation type="journal article" date="2006" name="PLoS Biol.">
        <title>Macronuclear genome sequence of the ciliate Tetrahymena thermophila, a model eukaryote.</title>
        <authorList>
            <person name="Eisen J.A."/>
            <person name="Coyne R.S."/>
            <person name="Wu M."/>
            <person name="Wu D."/>
            <person name="Thiagarajan M."/>
            <person name="Wortman J.R."/>
            <person name="Badger J.H."/>
            <person name="Ren Q."/>
            <person name="Amedeo P."/>
            <person name="Jones K.M."/>
            <person name="Tallon L.J."/>
            <person name="Delcher A.L."/>
            <person name="Salzberg S.L."/>
            <person name="Silva J.C."/>
            <person name="Haas B.J."/>
            <person name="Majoros W.H."/>
            <person name="Farzad M."/>
            <person name="Carlton J.M."/>
            <person name="Smith R.K. Jr."/>
            <person name="Garg J."/>
            <person name="Pearlman R.E."/>
            <person name="Karrer K.M."/>
            <person name="Sun L."/>
            <person name="Manning G."/>
            <person name="Elde N.C."/>
            <person name="Turkewitz A.P."/>
            <person name="Asai D.J."/>
            <person name="Wilkes D.E."/>
            <person name="Wang Y."/>
            <person name="Cai H."/>
            <person name="Collins K."/>
            <person name="Stewart B.A."/>
            <person name="Lee S.R."/>
            <person name="Wilamowska K."/>
            <person name="Weinberg Z."/>
            <person name="Ruzzo W.L."/>
            <person name="Wloga D."/>
            <person name="Gaertig J."/>
            <person name="Frankel J."/>
            <person name="Tsao C.-C."/>
            <person name="Gorovsky M.A."/>
            <person name="Keeling P.J."/>
            <person name="Waller R.F."/>
            <person name="Patron N.J."/>
            <person name="Cherry J.M."/>
            <person name="Stover N.A."/>
            <person name="Krieger C.J."/>
            <person name="del Toro C."/>
            <person name="Ryder H.F."/>
            <person name="Williamson S.C."/>
            <person name="Barbeau R.A."/>
            <person name="Hamilton E.P."/>
            <person name="Orias E."/>
        </authorList>
    </citation>
    <scope>NUCLEOTIDE SEQUENCE [LARGE SCALE GENOMIC DNA]</scope>
    <source>
        <strain evidence="2">SB210</strain>
    </source>
</reference>
<evidence type="ECO:0000313" key="1">
    <source>
        <dbReference type="EMBL" id="EAR97083.2"/>
    </source>
</evidence>
<proteinExistence type="predicted"/>
<accession>Q23KN6</accession>
<dbReference type="InParanoid" id="Q23KN6"/>
<organism evidence="1 2">
    <name type="scientific">Tetrahymena thermophila (strain SB210)</name>
    <dbReference type="NCBI Taxonomy" id="312017"/>
    <lineage>
        <taxon>Eukaryota</taxon>
        <taxon>Sar</taxon>
        <taxon>Alveolata</taxon>
        <taxon>Ciliophora</taxon>
        <taxon>Intramacronucleata</taxon>
        <taxon>Oligohymenophorea</taxon>
        <taxon>Hymenostomatida</taxon>
        <taxon>Tetrahymenina</taxon>
        <taxon>Tetrahymenidae</taxon>
        <taxon>Tetrahymena</taxon>
    </lineage>
</organism>
<protein>
    <submittedName>
        <fullName evidence="1">Uncharacterized protein</fullName>
    </submittedName>
</protein>
<dbReference type="KEGG" id="tet:TTHERM_01353110"/>
<sequence length="91" mass="11018">MIKIMRQYEEKIKKQTKKQFQIYKKWVALLNTMNMYVILVVENKSECETINSQIECSVKNQQTFIQNYDQYIAEQNEKVKPLSDNPFYNLK</sequence>
<name>Q23KN6_TETTS</name>
<keyword evidence="2" id="KW-1185">Reference proteome</keyword>
<evidence type="ECO:0000313" key="2">
    <source>
        <dbReference type="Proteomes" id="UP000009168"/>
    </source>
</evidence>
<dbReference type="AlphaFoldDB" id="Q23KN6"/>
<dbReference type="EMBL" id="GG662669">
    <property type="protein sequence ID" value="EAR97083.2"/>
    <property type="molecule type" value="Genomic_DNA"/>
</dbReference>
<dbReference type="GeneID" id="7840833"/>
<dbReference type="RefSeq" id="XP_001017328.2">
    <property type="nucleotide sequence ID" value="XM_001017328.2"/>
</dbReference>
<gene>
    <name evidence="1" type="ORF">TTHERM_01353110</name>
</gene>